<gene>
    <name evidence="2" type="ORF">CT0861_03923</name>
</gene>
<evidence type="ECO:0000259" key="1">
    <source>
        <dbReference type="Pfam" id="PF06985"/>
    </source>
</evidence>
<evidence type="ECO:0000313" key="2">
    <source>
        <dbReference type="EMBL" id="KZL68163.1"/>
    </source>
</evidence>
<comment type="caution">
    <text evidence="2">The sequence shown here is derived from an EMBL/GenBank/DDBJ whole genome shotgun (WGS) entry which is preliminary data.</text>
</comment>
<accession>A0A161W9K8</accession>
<protein>
    <submittedName>
        <fullName evidence="2">Heterokaryon incompatibility protein</fullName>
    </submittedName>
</protein>
<dbReference type="Pfam" id="PF06985">
    <property type="entry name" value="HET"/>
    <property type="match status" value="1"/>
</dbReference>
<dbReference type="Proteomes" id="UP000076552">
    <property type="component" value="Unassembled WGS sequence"/>
</dbReference>
<name>A0A161W9K8_9PEZI</name>
<dbReference type="EMBL" id="LFIV01000128">
    <property type="protein sequence ID" value="KZL68163.1"/>
    <property type="molecule type" value="Genomic_DNA"/>
</dbReference>
<sequence length="628" mass="71917">MPLCIACNRLDLADLIDEEKEVQDLVLHDSIAVIKSNISSCNLCRLFYVSITEKLQSEQVEVEEAAWSDSKSPIILRGVQYHDENYDPRGLFRVKVRCDRLSPRAYCYFSFYPGEETPILESAIIGRPIKPPDEQISLLNDWVMSCDRYHKDCHSDPSPLPTRVIDVGLDGKREPRLVITGGEIDRYMTLSHCWGLHPVICTTTETIEDHLKAIPLANLPPSFRDAVLITRLLGIQYIWIDSLCIIQDSKKDWELENVKMGTIYASSYLTIAASASNDSTGGCFTLRDTSNHVRVKYTLRNTGNSQAISIFVRPRPRDFSHLPLSTLHNRAWVTQERLLSSRMIHYDTDQLLWECREARIAEDGVPVDAFTVQKLVWDERLHMSYPFAQGRHPKSEFVWDWYDKKPYDKLPALSGLAKVMEECTGQQYVAGLWKSHLAYGLLWRRSIRWLHEPSDGYRAPSWSWASLEGDIIMPEIASMLPTGNAMEVMIDIIDVRTTPLGLDPRGMLQSGYLKLNGKLNAAEPRIDPGTPGYQRFATYRKELAIDFLNQNGRMVGLAMFDKDYGGSESPLYYLQVVRREIEPSRWHGLLLEPTGEKNQFRRVGFCRTEEIPTRDWFSDVTEETITIV</sequence>
<feature type="domain" description="Heterokaryon incompatibility" evidence="1">
    <location>
        <begin position="187"/>
        <end position="336"/>
    </location>
</feature>
<dbReference type="PANTHER" id="PTHR33112">
    <property type="entry name" value="DOMAIN PROTEIN, PUTATIVE-RELATED"/>
    <property type="match status" value="1"/>
</dbReference>
<reference evidence="2 3" key="1">
    <citation type="submission" date="2015-06" db="EMBL/GenBank/DDBJ databases">
        <title>Survival trade-offs in plant roots during colonization by closely related pathogenic and mutualistic fungi.</title>
        <authorList>
            <person name="Hacquard S."/>
            <person name="Kracher B."/>
            <person name="Hiruma K."/>
            <person name="Weinman A."/>
            <person name="Muench P."/>
            <person name="Garrido Oter R."/>
            <person name="Ver Loren van Themaat E."/>
            <person name="Dallerey J.-F."/>
            <person name="Damm U."/>
            <person name="Henrissat B."/>
            <person name="Lespinet O."/>
            <person name="Thon M."/>
            <person name="Kemen E."/>
            <person name="McHardy A.C."/>
            <person name="Schulze-Lefert P."/>
            <person name="O'Connell R.J."/>
        </authorList>
    </citation>
    <scope>NUCLEOTIDE SEQUENCE [LARGE SCALE GENOMIC DNA]</scope>
    <source>
        <strain evidence="2 3">0861</strain>
    </source>
</reference>
<evidence type="ECO:0000313" key="3">
    <source>
        <dbReference type="Proteomes" id="UP000076552"/>
    </source>
</evidence>
<organism evidence="2 3">
    <name type="scientific">Colletotrichum tofieldiae</name>
    <dbReference type="NCBI Taxonomy" id="708197"/>
    <lineage>
        <taxon>Eukaryota</taxon>
        <taxon>Fungi</taxon>
        <taxon>Dikarya</taxon>
        <taxon>Ascomycota</taxon>
        <taxon>Pezizomycotina</taxon>
        <taxon>Sordariomycetes</taxon>
        <taxon>Hypocreomycetidae</taxon>
        <taxon>Glomerellales</taxon>
        <taxon>Glomerellaceae</taxon>
        <taxon>Colletotrichum</taxon>
        <taxon>Colletotrichum spaethianum species complex</taxon>
    </lineage>
</organism>
<keyword evidence="3" id="KW-1185">Reference proteome</keyword>
<dbReference type="AlphaFoldDB" id="A0A161W9K8"/>
<dbReference type="PANTHER" id="PTHR33112:SF8">
    <property type="entry name" value="HETEROKARYON INCOMPATIBILITY DOMAIN-CONTAINING PROTEIN"/>
    <property type="match status" value="1"/>
</dbReference>
<dbReference type="InterPro" id="IPR010730">
    <property type="entry name" value="HET"/>
</dbReference>
<proteinExistence type="predicted"/>